<dbReference type="Proteomes" id="UP000610303">
    <property type="component" value="Unassembled WGS sequence"/>
</dbReference>
<gene>
    <name evidence="5" type="ORF">GCM10010196_22370</name>
</gene>
<keyword evidence="1" id="KW-0805">Transcription regulation</keyword>
<reference evidence="5" key="1">
    <citation type="journal article" date="2014" name="Int. J. Syst. Evol. Microbiol.">
        <title>Complete genome sequence of Corynebacterium casei LMG S-19264T (=DSM 44701T), isolated from a smear-ripened cheese.</title>
        <authorList>
            <consortium name="US DOE Joint Genome Institute (JGI-PGF)"/>
            <person name="Walter F."/>
            <person name="Albersmeier A."/>
            <person name="Kalinowski J."/>
            <person name="Ruckert C."/>
        </authorList>
    </citation>
    <scope>NUCLEOTIDE SEQUENCE</scope>
    <source>
        <strain evidence="5">JCM 3346</strain>
    </source>
</reference>
<keyword evidence="2" id="KW-0238">DNA-binding</keyword>
<dbReference type="RefSeq" id="WP_189085438.1">
    <property type="nucleotide sequence ID" value="NZ_BMRJ01000002.1"/>
</dbReference>
<dbReference type="PANTHER" id="PTHR33164:SF103">
    <property type="entry name" value="REGULATORY PROTEIN MARR"/>
    <property type="match status" value="1"/>
</dbReference>
<dbReference type="EMBL" id="BMRJ01000002">
    <property type="protein sequence ID" value="GGR28139.1"/>
    <property type="molecule type" value="Genomic_DNA"/>
</dbReference>
<proteinExistence type="predicted"/>
<dbReference type="SMART" id="SM00347">
    <property type="entry name" value="HTH_MARR"/>
    <property type="match status" value="1"/>
</dbReference>
<dbReference type="PROSITE" id="PS50995">
    <property type="entry name" value="HTH_MARR_2"/>
    <property type="match status" value="1"/>
</dbReference>
<evidence type="ECO:0000259" key="4">
    <source>
        <dbReference type="PROSITE" id="PS50995"/>
    </source>
</evidence>
<evidence type="ECO:0000256" key="3">
    <source>
        <dbReference type="ARBA" id="ARBA00023163"/>
    </source>
</evidence>
<keyword evidence="3" id="KW-0804">Transcription</keyword>
<reference evidence="5" key="2">
    <citation type="submission" date="2020-09" db="EMBL/GenBank/DDBJ databases">
        <authorList>
            <person name="Sun Q."/>
            <person name="Ohkuma M."/>
        </authorList>
    </citation>
    <scope>NUCLEOTIDE SEQUENCE</scope>
    <source>
        <strain evidence="5">JCM 3346</strain>
    </source>
</reference>
<accession>A0A918CLV3</accession>
<name>A0A918CLV3_AGRME</name>
<dbReference type="InterPro" id="IPR039422">
    <property type="entry name" value="MarR/SlyA-like"/>
</dbReference>
<protein>
    <recommendedName>
        <fullName evidence="4">HTH marR-type domain-containing protein</fullName>
    </recommendedName>
</protein>
<evidence type="ECO:0000313" key="5">
    <source>
        <dbReference type="EMBL" id="GGR28139.1"/>
    </source>
</evidence>
<comment type="caution">
    <text evidence="5">The sequence shown here is derived from an EMBL/GenBank/DDBJ whole genome shotgun (WGS) entry which is preliminary data.</text>
</comment>
<dbReference type="InterPro" id="IPR023187">
    <property type="entry name" value="Tscrpt_reg_MarR-type_CS"/>
</dbReference>
<dbReference type="InterPro" id="IPR036388">
    <property type="entry name" value="WH-like_DNA-bd_sf"/>
</dbReference>
<evidence type="ECO:0000256" key="2">
    <source>
        <dbReference type="ARBA" id="ARBA00023125"/>
    </source>
</evidence>
<dbReference type="GO" id="GO:0003700">
    <property type="term" value="F:DNA-binding transcription factor activity"/>
    <property type="evidence" value="ECO:0007669"/>
    <property type="project" value="InterPro"/>
</dbReference>
<dbReference type="Pfam" id="PF12802">
    <property type="entry name" value="MarR_2"/>
    <property type="match status" value="1"/>
</dbReference>
<dbReference type="AlphaFoldDB" id="A0A918CLV3"/>
<evidence type="ECO:0000256" key="1">
    <source>
        <dbReference type="ARBA" id="ARBA00023015"/>
    </source>
</evidence>
<organism evidence="5 6">
    <name type="scientific">Agromyces mediolanus</name>
    <name type="common">Corynebacterium mediolanum</name>
    <dbReference type="NCBI Taxonomy" id="41986"/>
    <lineage>
        <taxon>Bacteria</taxon>
        <taxon>Bacillati</taxon>
        <taxon>Actinomycetota</taxon>
        <taxon>Actinomycetes</taxon>
        <taxon>Micrococcales</taxon>
        <taxon>Microbacteriaceae</taxon>
        <taxon>Agromyces</taxon>
    </lineage>
</organism>
<dbReference type="PANTHER" id="PTHR33164">
    <property type="entry name" value="TRANSCRIPTIONAL REGULATOR, MARR FAMILY"/>
    <property type="match status" value="1"/>
</dbReference>
<evidence type="ECO:0000313" key="6">
    <source>
        <dbReference type="Proteomes" id="UP000610303"/>
    </source>
</evidence>
<sequence length="147" mass="15784">MHSDDPAALLASVRTVIRLARIAQQACEEAGLNLAQYRALNSARDAGRRAYELAQATAVTRPAVTSLTNGMVKAGLIARESSKTDGRGVVFVVTEHGIDRLQEAERLLLARFREVLGDATGALAALDTVPLELALDEQVDRDFGSRV</sequence>
<keyword evidence="6" id="KW-1185">Reference proteome</keyword>
<dbReference type="Gene3D" id="1.10.10.10">
    <property type="entry name" value="Winged helix-like DNA-binding domain superfamily/Winged helix DNA-binding domain"/>
    <property type="match status" value="1"/>
</dbReference>
<feature type="domain" description="HTH marR-type" evidence="4">
    <location>
        <begin position="3"/>
        <end position="140"/>
    </location>
</feature>
<dbReference type="PROSITE" id="PS01117">
    <property type="entry name" value="HTH_MARR_1"/>
    <property type="match status" value="1"/>
</dbReference>
<dbReference type="SUPFAM" id="SSF46785">
    <property type="entry name" value="Winged helix' DNA-binding domain"/>
    <property type="match status" value="1"/>
</dbReference>
<dbReference type="GO" id="GO:0006950">
    <property type="term" value="P:response to stress"/>
    <property type="evidence" value="ECO:0007669"/>
    <property type="project" value="TreeGrafter"/>
</dbReference>
<dbReference type="GO" id="GO:0003677">
    <property type="term" value="F:DNA binding"/>
    <property type="evidence" value="ECO:0007669"/>
    <property type="project" value="UniProtKB-KW"/>
</dbReference>
<dbReference type="InterPro" id="IPR000835">
    <property type="entry name" value="HTH_MarR-typ"/>
</dbReference>
<dbReference type="InterPro" id="IPR036390">
    <property type="entry name" value="WH_DNA-bd_sf"/>
</dbReference>